<dbReference type="PROSITE" id="PS50850">
    <property type="entry name" value="MFS"/>
    <property type="match status" value="1"/>
</dbReference>
<organism evidence="7 8">
    <name type="scientific">Bryocella elongata</name>
    <dbReference type="NCBI Taxonomy" id="863522"/>
    <lineage>
        <taxon>Bacteria</taxon>
        <taxon>Pseudomonadati</taxon>
        <taxon>Acidobacteriota</taxon>
        <taxon>Terriglobia</taxon>
        <taxon>Terriglobales</taxon>
        <taxon>Acidobacteriaceae</taxon>
        <taxon>Bryocella</taxon>
    </lineage>
</organism>
<feature type="transmembrane region" description="Helical" evidence="5">
    <location>
        <begin position="377"/>
        <end position="403"/>
    </location>
</feature>
<proteinExistence type="predicted"/>
<protein>
    <submittedName>
        <fullName evidence="7">MFS transporter, ACS family, hexuronate transporter</fullName>
    </submittedName>
</protein>
<accession>A0A1H5SCH0</accession>
<dbReference type="InterPro" id="IPR050382">
    <property type="entry name" value="MFS_Na/Anion_cotransporter"/>
</dbReference>
<keyword evidence="3 5" id="KW-1133">Transmembrane helix</keyword>
<keyword evidence="2 5" id="KW-0812">Transmembrane</keyword>
<feature type="transmembrane region" description="Helical" evidence="5">
    <location>
        <begin position="162"/>
        <end position="182"/>
    </location>
</feature>
<feature type="transmembrane region" description="Helical" evidence="5">
    <location>
        <begin position="285"/>
        <end position="310"/>
    </location>
</feature>
<feature type="transmembrane region" description="Helical" evidence="5">
    <location>
        <begin position="322"/>
        <end position="340"/>
    </location>
</feature>
<dbReference type="AlphaFoldDB" id="A0A1H5SCH0"/>
<feature type="transmembrane region" description="Helical" evidence="5">
    <location>
        <begin position="21"/>
        <end position="38"/>
    </location>
</feature>
<sequence length="446" mass="48584">MSAAHSTAEEFTVTAPEKSNIRWVVCFLVFLATTINYMDRSVFSNIEPMLHNATFMGWNPLADKFHQPVFDNNFGNVLIYFQIAYGIGFLFAGRVIDKLGAKLGYTLAILVWCLSSMSHSLVTSVAGFCIARIFLGLGESGNFPAAIKAITEWFPTEERAKAVGLFNSGANVSFFVALPLVNFVTGHSSLGWRAAFLATGSLGLMWLVIWLIFPYNKYKRTATMTQQALEPVVSKSHPLSDILTNRGTYAFAIGKGLTDGVWWFYLFYLPMFLNRNYGLDTHSAYVYILAVYVISSVGSIFGGTLSGFLMNHGFSVNWGRKITMFAMALLVLPLVLVPHMDKISPHNAWPAAMIIALAAAAHQGWSANLFATTGDMFPASAVSTVVGIGGAAGAAGGAAFTWIVKHNLSLHPLTVFLAAASFYLISLAIFHLLVPKLGAWREELAA</sequence>
<feature type="transmembrane region" description="Helical" evidence="5">
    <location>
        <begin position="347"/>
        <end position="365"/>
    </location>
</feature>
<name>A0A1H5SCH0_9BACT</name>
<dbReference type="Gene3D" id="1.20.1250.20">
    <property type="entry name" value="MFS general substrate transporter like domains"/>
    <property type="match status" value="2"/>
</dbReference>
<evidence type="ECO:0000313" key="8">
    <source>
        <dbReference type="Proteomes" id="UP000236728"/>
    </source>
</evidence>
<evidence type="ECO:0000313" key="7">
    <source>
        <dbReference type="EMBL" id="SEF48306.1"/>
    </source>
</evidence>
<evidence type="ECO:0000256" key="5">
    <source>
        <dbReference type="SAM" id="Phobius"/>
    </source>
</evidence>
<feature type="transmembrane region" description="Helical" evidence="5">
    <location>
        <begin position="415"/>
        <end position="434"/>
    </location>
</feature>
<dbReference type="Proteomes" id="UP000236728">
    <property type="component" value="Unassembled WGS sequence"/>
</dbReference>
<evidence type="ECO:0000256" key="2">
    <source>
        <dbReference type="ARBA" id="ARBA00022692"/>
    </source>
</evidence>
<dbReference type="GO" id="GO:0016020">
    <property type="term" value="C:membrane"/>
    <property type="evidence" value="ECO:0007669"/>
    <property type="project" value="UniProtKB-SubCell"/>
</dbReference>
<keyword evidence="8" id="KW-1185">Reference proteome</keyword>
<feature type="transmembrane region" description="Helical" evidence="5">
    <location>
        <begin position="77"/>
        <end position="96"/>
    </location>
</feature>
<evidence type="ECO:0000256" key="4">
    <source>
        <dbReference type="ARBA" id="ARBA00023136"/>
    </source>
</evidence>
<feature type="transmembrane region" description="Helical" evidence="5">
    <location>
        <begin position="249"/>
        <end position="273"/>
    </location>
</feature>
<comment type="subcellular location">
    <subcellularLocation>
        <location evidence="1">Membrane</location>
        <topology evidence="1">Multi-pass membrane protein</topology>
    </subcellularLocation>
</comment>
<reference evidence="7 8" key="1">
    <citation type="submission" date="2016-10" db="EMBL/GenBank/DDBJ databases">
        <authorList>
            <person name="de Groot N.N."/>
        </authorList>
    </citation>
    <scope>NUCLEOTIDE SEQUENCE [LARGE SCALE GENOMIC DNA]</scope>
    <source>
        <strain evidence="7 8">DSM 22489</strain>
    </source>
</reference>
<dbReference type="InterPro" id="IPR020846">
    <property type="entry name" value="MFS_dom"/>
</dbReference>
<dbReference type="PANTHER" id="PTHR11662">
    <property type="entry name" value="SOLUTE CARRIER FAMILY 17"/>
    <property type="match status" value="1"/>
</dbReference>
<dbReference type="OrthoDB" id="9773404at2"/>
<dbReference type="PANTHER" id="PTHR11662:SF285">
    <property type="entry name" value="HEXURONATE TRANSPORTER"/>
    <property type="match status" value="1"/>
</dbReference>
<dbReference type="InterPro" id="IPR011701">
    <property type="entry name" value="MFS"/>
</dbReference>
<evidence type="ECO:0000256" key="1">
    <source>
        <dbReference type="ARBA" id="ARBA00004141"/>
    </source>
</evidence>
<dbReference type="RefSeq" id="WP_103931128.1">
    <property type="nucleotide sequence ID" value="NZ_FNVA01000001.1"/>
</dbReference>
<dbReference type="SUPFAM" id="SSF103473">
    <property type="entry name" value="MFS general substrate transporter"/>
    <property type="match status" value="1"/>
</dbReference>
<feature type="domain" description="Major facilitator superfamily (MFS) profile" evidence="6">
    <location>
        <begin position="25"/>
        <end position="438"/>
    </location>
</feature>
<gene>
    <name evidence="7" type="ORF">SAMN05421819_0150</name>
</gene>
<dbReference type="InterPro" id="IPR036259">
    <property type="entry name" value="MFS_trans_sf"/>
</dbReference>
<dbReference type="GO" id="GO:0015134">
    <property type="term" value="F:hexuronate transmembrane transporter activity"/>
    <property type="evidence" value="ECO:0007669"/>
    <property type="project" value="TreeGrafter"/>
</dbReference>
<feature type="transmembrane region" description="Helical" evidence="5">
    <location>
        <begin position="194"/>
        <end position="213"/>
    </location>
</feature>
<dbReference type="EMBL" id="FNVA01000001">
    <property type="protein sequence ID" value="SEF48306.1"/>
    <property type="molecule type" value="Genomic_DNA"/>
</dbReference>
<evidence type="ECO:0000256" key="3">
    <source>
        <dbReference type="ARBA" id="ARBA00022989"/>
    </source>
</evidence>
<keyword evidence="4 5" id="KW-0472">Membrane</keyword>
<evidence type="ECO:0000259" key="6">
    <source>
        <dbReference type="PROSITE" id="PS50850"/>
    </source>
</evidence>
<dbReference type="Pfam" id="PF07690">
    <property type="entry name" value="MFS_1"/>
    <property type="match status" value="1"/>
</dbReference>